<dbReference type="EMBL" id="MU004288">
    <property type="protein sequence ID" value="KAF2662844.1"/>
    <property type="molecule type" value="Genomic_DNA"/>
</dbReference>
<accession>A0A6A6TW28</accession>
<sequence length="95" mass="11061">MLRRAPTTITLTSADVEQYELNRQRKVWERQQQQEQASSQSGASQSTEGSESGQAKEQDNDLKQAARDKLKRDRIMDVDEFLRELEEELEQDMSE</sequence>
<feature type="compositionally biased region" description="Low complexity" evidence="2">
    <location>
        <begin position="31"/>
        <end position="53"/>
    </location>
</feature>
<dbReference type="Pfam" id="PF10471">
    <property type="entry name" value="ANAPC_CDC26"/>
    <property type="match status" value="1"/>
</dbReference>
<dbReference type="OrthoDB" id="3780941at2759"/>
<dbReference type="GO" id="GO:0005680">
    <property type="term" value="C:anaphase-promoting complex"/>
    <property type="evidence" value="ECO:0007669"/>
    <property type="project" value="InterPro"/>
</dbReference>
<keyword evidence="4" id="KW-1185">Reference proteome</keyword>
<gene>
    <name evidence="3" type="ORF">K491DRAFT_709504</name>
</gene>
<proteinExistence type="predicted"/>
<evidence type="ECO:0000313" key="4">
    <source>
        <dbReference type="Proteomes" id="UP000799324"/>
    </source>
</evidence>
<feature type="region of interest" description="Disordered" evidence="2">
    <location>
        <begin position="25"/>
        <end position="76"/>
    </location>
</feature>
<evidence type="ECO:0000256" key="1">
    <source>
        <dbReference type="ARBA" id="ARBA00022786"/>
    </source>
</evidence>
<protein>
    <recommendedName>
        <fullName evidence="5">Anaphase-promoting complex, subunit CDC26</fullName>
    </recommendedName>
</protein>
<evidence type="ECO:0008006" key="5">
    <source>
        <dbReference type="Google" id="ProtNLM"/>
    </source>
</evidence>
<evidence type="ECO:0000313" key="3">
    <source>
        <dbReference type="EMBL" id="KAF2662844.1"/>
    </source>
</evidence>
<evidence type="ECO:0000256" key="2">
    <source>
        <dbReference type="SAM" id="MobiDB-lite"/>
    </source>
</evidence>
<organism evidence="3 4">
    <name type="scientific">Lophiostoma macrostomum CBS 122681</name>
    <dbReference type="NCBI Taxonomy" id="1314788"/>
    <lineage>
        <taxon>Eukaryota</taxon>
        <taxon>Fungi</taxon>
        <taxon>Dikarya</taxon>
        <taxon>Ascomycota</taxon>
        <taxon>Pezizomycotina</taxon>
        <taxon>Dothideomycetes</taxon>
        <taxon>Pleosporomycetidae</taxon>
        <taxon>Pleosporales</taxon>
        <taxon>Lophiostomataceae</taxon>
        <taxon>Lophiostoma</taxon>
    </lineage>
</organism>
<dbReference type="AlphaFoldDB" id="A0A6A6TW28"/>
<keyword evidence="1" id="KW-0833">Ubl conjugation pathway</keyword>
<dbReference type="InterPro" id="IPR018860">
    <property type="entry name" value="APC_suCDC26"/>
</dbReference>
<reference evidence="3" key="1">
    <citation type="journal article" date="2020" name="Stud. Mycol.">
        <title>101 Dothideomycetes genomes: a test case for predicting lifestyles and emergence of pathogens.</title>
        <authorList>
            <person name="Haridas S."/>
            <person name="Albert R."/>
            <person name="Binder M."/>
            <person name="Bloem J."/>
            <person name="Labutti K."/>
            <person name="Salamov A."/>
            <person name="Andreopoulos B."/>
            <person name="Baker S."/>
            <person name="Barry K."/>
            <person name="Bills G."/>
            <person name="Bluhm B."/>
            <person name="Cannon C."/>
            <person name="Castanera R."/>
            <person name="Culley D."/>
            <person name="Daum C."/>
            <person name="Ezra D."/>
            <person name="Gonzalez J."/>
            <person name="Henrissat B."/>
            <person name="Kuo A."/>
            <person name="Liang C."/>
            <person name="Lipzen A."/>
            <person name="Lutzoni F."/>
            <person name="Magnuson J."/>
            <person name="Mondo S."/>
            <person name="Nolan M."/>
            <person name="Ohm R."/>
            <person name="Pangilinan J."/>
            <person name="Park H.-J."/>
            <person name="Ramirez L."/>
            <person name="Alfaro M."/>
            <person name="Sun H."/>
            <person name="Tritt A."/>
            <person name="Yoshinaga Y."/>
            <person name="Zwiers L.-H."/>
            <person name="Turgeon B."/>
            <person name="Goodwin S."/>
            <person name="Spatafora J."/>
            <person name="Crous P."/>
            <person name="Grigoriev I."/>
        </authorList>
    </citation>
    <scope>NUCLEOTIDE SEQUENCE</scope>
    <source>
        <strain evidence="3">CBS 122681</strain>
    </source>
</reference>
<feature type="compositionally biased region" description="Basic and acidic residues" evidence="2">
    <location>
        <begin position="54"/>
        <end position="76"/>
    </location>
</feature>
<dbReference type="GO" id="GO:0031145">
    <property type="term" value="P:anaphase-promoting complex-dependent catabolic process"/>
    <property type="evidence" value="ECO:0007669"/>
    <property type="project" value="InterPro"/>
</dbReference>
<dbReference type="Proteomes" id="UP000799324">
    <property type="component" value="Unassembled WGS sequence"/>
</dbReference>
<name>A0A6A6TW28_9PLEO</name>